<dbReference type="PANTHER" id="PTHR23157">
    <property type="entry name" value="GRIP AND COILED-COIL DOMAIN-CONTAINING PROTEIN 1"/>
    <property type="match status" value="1"/>
</dbReference>
<dbReference type="GO" id="GO:0005794">
    <property type="term" value="C:Golgi apparatus"/>
    <property type="evidence" value="ECO:0007669"/>
    <property type="project" value="TreeGrafter"/>
</dbReference>
<dbReference type="Pfam" id="PF01465">
    <property type="entry name" value="GRIP"/>
    <property type="match status" value="1"/>
</dbReference>
<dbReference type="PROSITE" id="PS50913">
    <property type="entry name" value="GRIP"/>
    <property type="match status" value="1"/>
</dbReference>
<dbReference type="OrthoDB" id="9898580at2759"/>
<sequence length="727" mass="84020">MLGSNDKAKYDRSELVKRVEEQYNLIVDYEKKLKGLIWFRKGFLNILDGLLPLNIVRAYRGLNAEKNAFQEIVEALTLQQGNKGSDERNETSEISADSKEKLSKEDQIKILKKSLAVLITEKNKRESAFQCDKKVLLSENETLKARLDKAAAETEMQAEKLENRVLELRSKIKRIEGDREKELADHGSVLAAIQQQYIKECGNSERLQKQVMELHGTVLEKEELLKHLEAEISSMKEEIIRLQNYAELCKKKAEKAPAIQMLESELQDVKESSKTEIAELRKKLMEALSTERDTRLYVLEQRLQEMTTEMGAFDRIRADLEYKINQLEGKIKLLENENILLKASESMKETEKSDNFERTLQNFKKSAQKLRSSKHPINFYELLGLEETSHEQKRRYDMLKDEYEKYKLKAESLLRSRSMSNDVLVNTNLSSALSVATLNECPSCIAAEADLRHLRSVIASLHDRLQSLEIDYANMKNNYEEKTTLLNREISEMEKSQDSLIFELRNQMHQKVAEVELEMQKQRTRTLDILAEKENELEITKAILTAVRDQQNVRGREQNNQNISLQLTKNLETESHESLQDNVSSNERQAGASPTVIQSALVFSGTLNLCETHNLFYEQQLARKEKDILELRNAIRMAELNVRDIQQASLTKDLQHFEMVEKLKDEIRILEGKLQFLTADANMEYLRNIFVQLIHSDSSSSRKHILRAIGAVLKLSSSEMRVIEKYS</sequence>
<evidence type="ECO:0000256" key="7">
    <source>
        <dbReference type="SAM" id="MobiDB-lite"/>
    </source>
</evidence>
<evidence type="ECO:0000256" key="2">
    <source>
        <dbReference type="ARBA" id="ARBA00004496"/>
    </source>
</evidence>
<feature type="region of interest" description="Disordered" evidence="7">
    <location>
        <begin position="80"/>
        <end position="99"/>
    </location>
</feature>
<organism evidence="11">
    <name type="scientific">Thelazia callipaeda</name>
    <name type="common">Oriental eyeworm</name>
    <name type="synonym">Parasitic nematode</name>
    <dbReference type="NCBI Taxonomy" id="103827"/>
    <lineage>
        <taxon>Eukaryota</taxon>
        <taxon>Metazoa</taxon>
        <taxon>Ecdysozoa</taxon>
        <taxon>Nematoda</taxon>
        <taxon>Chromadorea</taxon>
        <taxon>Rhabditida</taxon>
        <taxon>Spirurina</taxon>
        <taxon>Spiruromorpha</taxon>
        <taxon>Thelazioidea</taxon>
        <taxon>Thelaziidae</taxon>
        <taxon>Thelazia</taxon>
    </lineage>
</organism>
<feature type="coiled-coil region" evidence="6">
    <location>
        <begin position="614"/>
        <end position="680"/>
    </location>
</feature>
<gene>
    <name evidence="9" type="ORF">TCLT_LOCUS1295</name>
</gene>
<evidence type="ECO:0000313" key="10">
    <source>
        <dbReference type="Proteomes" id="UP000276776"/>
    </source>
</evidence>
<keyword evidence="10" id="KW-1185">Reference proteome</keyword>
<comment type="subcellular location">
    <subcellularLocation>
        <location evidence="2">Cytoplasm</location>
    </subcellularLocation>
    <subcellularLocation>
        <location evidence="1">Endomembrane system</location>
        <topology evidence="1">Peripheral membrane protein</topology>
    </subcellularLocation>
</comment>
<reference evidence="9 10" key="2">
    <citation type="submission" date="2018-11" db="EMBL/GenBank/DDBJ databases">
        <authorList>
            <consortium name="Pathogen Informatics"/>
        </authorList>
    </citation>
    <scope>NUCLEOTIDE SEQUENCE [LARGE SCALE GENOMIC DNA]</scope>
</reference>
<keyword evidence="5" id="KW-0472">Membrane</keyword>
<keyword evidence="4 6" id="KW-0175">Coiled coil</keyword>
<feature type="coiled-coil region" evidence="6">
    <location>
        <begin position="317"/>
        <end position="344"/>
    </location>
</feature>
<evidence type="ECO:0000256" key="6">
    <source>
        <dbReference type="SAM" id="Coils"/>
    </source>
</evidence>
<dbReference type="SMART" id="SM00755">
    <property type="entry name" value="Grip"/>
    <property type="match status" value="1"/>
</dbReference>
<feature type="coiled-coil region" evidence="6">
    <location>
        <begin position="218"/>
        <end position="290"/>
    </location>
</feature>
<evidence type="ECO:0000256" key="4">
    <source>
        <dbReference type="ARBA" id="ARBA00023054"/>
    </source>
</evidence>
<feature type="coiled-coil region" evidence="6">
    <location>
        <begin position="451"/>
        <end position="550"/>
    </location>
</feature>
<dbReference type="OMA" id="ITEMEMI"/>
<evidence type="ECO:0000256" key="1">
    <source>
        <dbReference type="ARBA" id="ARBA00004184"/>
    </source>
</evidence>
<name>A0A0N5CMB8_THECL</name>
<dbReference type="InterPro" id="IPR000237">
    <property type="entry name" value="GRIP_dom"/>
</dbReference>
<feature type="domain" description="GRIP" evidence="8">
    <location>
        <begin position="676"/>
        <end position="726"/>
    </location>
</feature>
<dbReference type="AlphaFoldDB" id="A0A0N5CMB8"/>
<accession>A0A0N5CMB8</accession>
<dbReference type="InterPro" id="IPR051952">
    <property type="entry name" value="Golgi-autophagy_related"/>
</dbReference>
<keyword evidence="3" id="KW-0963">Cytoplasm</keyword>
<evidence type="ECO:0000259" key="8">
    <source>
        <dbReference type="PROSITE" id="PS50913"/>
    </source>
</evidence>
<feature type="compositionally biased region" description="Basic and acidic residues" evidence="7">
    <location>
        <begin position="84"/>
        <end position="99"/>
    </location>
</feature>
<proteinExistence type="predicted"/>
<protein>
    <submittedName>
        <fullName evidence="11">GRIP domain-containing protein</fullName>
    </submittedName>
</protein>
<evidence type="ECO:0000256" key="3">
    <source>
        <dbReference type="ARBA" id="ARBA00022490"/>
    </source>
</evidence>
<evidence type="ECO:0000313" key="9">
    <source>
        <dbReference type="EMBL" id="VDM96655.1"/>
    </source>
</evidence>
<dbReference type="WBParaSite" id="TCLT_0000129401-mRNA-1">
    <property type="protein sequence ID" value="TCLT_0000129401-mRNA-1"/>
    <property type="gene ID" value="TCLT_0000129401"/>
</dbReference>
<evidence type="ECO:0000313" key="11">
    <source>
        <dbReference type="WBParaSite" id="TCLT_0000129401-mRNA-1"/>
    </source>
</evidence>
<feature type="coiled-coil region" evidence="6">
    <location>
        <begin position="382"/>
        <end position="416"/>
    </location>
</feature>
<feature type="coiled-coil region" evidence="6">
    <location>
        <begin position="133"/>
        <end position="178"/>
    </location>
</feature>
<reference evidence="11" key="1">
    <citation type="submission" date="2017-02" db="UniProtKB">
        <authorList>
            <consortium name="WormBaseParasite"/>
        </authorList>
    </citation>
    <scope>IDENTIFICATION</scope>
</reference>
<evidence type="ECO:0000256" key="5">
    <source>
        <dbReference type="ARBA" id="ARBA00023136"/>
    </source>
</evidence>
<dbReference type="PANTHER" id="PTHR23157:SF25">
    <property type="entry name" value="GRIP AND COILED-COIL DOMAIN-CONTAINING PROTEIN 1"/>
    <property type="match status" value="1"/>
</dbReference>
<dbReference type="EMBL" id="UYYF01000154">
    <property type="protein sequence ID" value="VDM96655.1"/>
    <property type="molecule type" value="Genomic_DNA"/>
</dbReference>
<dbReference type="STRING" id="103827.A0A0N5CMB8"/>
<dbReference type="Proteomes" id="UP000276776">
    <property type="component" value="Unassembled WGS sequence"/>
</dbReference>